<proteinExistence type="inferred from homology"/>
<dbReference type="GO" id="GO:0004505">
    <property type="term" value="F:phenylalanine 4-monooxygenase activity"/>
    <property type="evidence" value="ECO:0007669"/>
    <property type="project" value="UniProtKB-EC"/>
</dbReference>
<evidence type="ECO:0000256" key="6">
    <source>
        <dbReference type="ARBA" id="ARBA00023002"/>
    </source>
</evidence>
<dbReference type="PATRIC" id="fig|880071.3.peg.2767"/>
<evidence type="ECO:0000259" key="12">
    <source>
        <dbReference type="PROSITE" id="PS51410"/>
    </source>
</evidence>
<reference evidence="14" key="1">
    <citation type="submission" date="2012-06" db="EMBL/GenBank/DDBJ databases">
        <title>The complete genome of Flexibacter litoralis DSM 6794.</title>
        <authorList>
            <person name="Lucas S."/>
            <person name="Copeland A."/>
            <person name="Lapidus A."/>
            <person name="Glavina del Rio T."/>
            <person name="Dalin E."/>
            <person name="Tice H."/>
            <person name="Bruce D."/>
            <person name="Goodwin L."/>
            <person name="Pitluck S."/>
            <person name="Peters L."/>
            <person name="Ovchinnikova G."/>
            <person name="Lu M."/>
            <person name="Kyrpides N."/>
            <person name="Mavromatis K."/>
            <person name="Ivanova N."/>
            <person name="Brettin T."/>
            <person name="Detter J.C."/>
            <person name="Han C."/>
            <person name="Larimer F."/>
            <person name="Land M."/>
            <person name="Hauser L."/>
            <person name="Markowitz V."/>
            <person name="Cheng J.-F."/>
            <person name="Hugenholtz P."/>
            <person name="Woyke T."/>
            <person name="Wu D."/>
            <person name="Spring S."/>
            <person name="Lang E."/>
            <person name="Kopitz M."/>
            <person name="Brambilla E."/>
            <person name="Klenk H.-P."/>
            <person name="Eisen J.A."/>
        </authorList>
    </citation>
    <scope>NUCLEOTIDE SEQUENCE [LARGE SCALE GENOMIC DNA]</scope>
    <source>
        <strain evidence="14">ATCC 23117 / DSM 6794 / NBRC 15988 / NCIMB 1366 / Sio-4</strain>
    </source>
</reference>
<dbReference type="RefSeq" id="WP_014798569.1">
    <property type="nucleotide sequence ID" value="NC_018018.1"/>
</dbReference>
<dbReference type="Pfam" id="PF00351">
    <property type="entry name" value="Biopterin_H"/>
    <property type="match status" value="1"/>
</dbReference>
<evidence type="ECO:0000256" key="10">
    <source>
        <dbReference type="ARBA" id="ARBA00029922"/>
    </source>
</evidence>
<dbReference type="InterPro" id="IPR001273">
    <property type="entry name" value="ArAA_hydroxylase"/>
</dbReference>
<evidence type="ECO:0000256" key="3">
    <source>
        <dbReference type="ARBA" id="ARBA00009712"/>
    </source>
</evidence>
<dbReference type="KEGG" id="fli:Fleli_2781"/>
<dbReference type="PANTHER" id="PTHR11473">
    <property type="entry name" value="AROMATIC AMINO ACID HYDROXYLASE"/>
    <property type="match status" value="1"/>
</dbReference>
<protein>
    <recommendedName>
        <fullName evidence="4">phenylalanine 4-monooxygenase</fullName>
        <ecNumber evidence="4">1.14.16.1</ecNumber>
    </recommendedName>
    <alternativeName>
        <fullName evidence="10">Phe-4-monooxygenase</fullName>
    </alternativeName>
</protein>
<comment type="cofactor">
    <cofactor evidence="1 11">
        <name>Fe(2+)</name>
        <dbReference type="ChEBI" id="CHEBI:29033"/>
    </cofactor>
</comment>
<dbReference type="EC" id="1.14.16.1" evidence="4"/>
<feature type="binding site" evidence="11">
    <location>
        <position position="121"/>
    </location>
    <ligand>
        <name>Fe cation</name>
        <dbReference type="ChEBI" id="CHEBI:24875"/>
    </ligand>
</feature>
<dbReference type="STRING" id="880071.Fleli_2781"/>
<dbReference type="GO" id="GO:0005506">
    <property type="term" value="F:iron ion binding"/>
    <property type="evidence" value="ECO:0007669"/>
    <property type="project" value="InterPro"/>
</dbReference>
<dbReference type="NCBIfam" id="NF008877">
    <property type="entry name" value="PRK11913.1-2"/>
    <property type="match status" value="1"/>
</dbReference>
<evidence type="ECO:0000256" key="9">
    <source>
        <dbReference type="ARBA" id="ARBA00023232"/>
    </source>
</evidence>
<dbReference type="PROSITE" id="PS51410">
    <property type="entry name" value="BH4_AAA_HYDROXYL_2"/>
    <property type="match status" value="1"/>
</dbReference>
<dbReference type="PANTHER" id="PTHR11473:SF24">
    <property type="entry name" value="PHENYLALANINE-4-HYDROXYLASE"/>
    <property type="match status" value="1"/>
</dbReference>
<dbReference type="OrthoDB" id="9780502at2"/>
<dbReference type="Proteomes" id="UP000006054">
    <property type="component" value="Chromosome"/>
</dbReference>
<comment type="similarity">
    <text evidence="3">Belongs to the biopterin-dependent aromatic amino acid hydroxylase family.</text>
</comment>
<feature type="binding site" evidence="11">
    <location>
        <position position="168"/>
    </location>
    <ligand>
        <name>Fe cation</name>
        <dbReference type="ChEBI" id="CHEBI:24875"/>
    </ligand>
</feature>
<keyword evidence="5 11" id="KW-0479">Metal-binding</keyword>
<sequence>MTQKERRDDQLSHQHYDKYTEESHQVWQILYDRQMKVLPNRADEAYFEGIKAIGFEANRIPNFVEVNEHLKAITGWSLVVVPGLIDNEPFFNFLKNKQFPATTWLRKMKELDYLEEPDMFHDVFAHVPILTNKNFCLFLEELSRIALKHLGNADSIEFISRIYWYTVEFGLINNDGKLRIYGAGILSSAGESVYSLESDIPERVPYNVNDILHTPYIKDRFQEKYFVINSYKELFESLPEIEETLDNMLVSK</sequence>
<dbReference type="GO" id="GO:0006559">
    <property type="term" value="P:L-phenylalanine catabolic process"/>
    <property type="evidence" value="ECO:0007669"/>
    <property type="project" value="UniProtKB-KW"/>
</dbReference>
<evidence type="ECO:0000256" key="4">
    <source>
        <dbReference type="ARBA" id="ARBA00011995"/>
    </source>
</evidence>
<keyword evidence="8" id="KW-0503">Monooxygenase</keyword>
<comment type="pathway">
    <text evidence="2">Amino-acid degradation; L-phenylalanine degradation; acetoacetate and fumarate from L-phenylalanine: step 1/6.</text>
</comment>
<feature type="binding site" evidence="11">
    <location>
        <position position="126"/>
    </location>
    <ligand>
        <name>Fe cation</name>
        <dbReference type="ChEBI" id="CHEBI:24875"/>
    </ligand>
</feature>
<evidence type="ECO:0000313" key="13">
    <source>
        <dbReference type="EMBL" id="AFM05134.1"/>
    </source>
</evidence>
<accession>I4AME9</accession>
<keyword evidence="7 11" id="KW-0408">Iron</keyword>
<keyword evidence="14" id="KW-1185">Reference proteome</keyword>
<keyword evidence="6 13" id="KW-0560">Oxidoreductase</keyword>
<evidence type="ECO:0000313" key="14">
    <source>
        <dbReference type="Proteomes" id="UP000006054"/>
    </source>
</evidence>
<evidence type="ECO:0000256" key="8">
    <source>
        <dbReference type="ARBA" id="ARBA00023033"/>
    </source>
</evidence>
<dbReference type="NCBIfam" id="TIGR01267">
    <property type="entry name" value="Phe4hydrox_mono"/>
    <property type="match status" value="1"/>
</dbReference>
<dbReference type="eggNOG" id="COG3186">
    <property type="taxonomic scope" value="Bacteria"/>
</dbReference>
<dbReference type="InterPro" id="IPR019774">
    <property type="entry name" value="Aromatic-AA_hydroxylase_C"/>
</dbReference>
<name>I4AME9_BERLS</name>
<organism evidence="13 14">
    <name type="scientific">Bernardetia litoralis (strain ATCC 23117 / DSM 6794 / NBRC 15988 / NCIMB 1366 / Fx l1 / Sio-4)</name>
    <name type="common">Flexibacter litoralis</name>
    <dbReference type="NCBI Taxonomy" id="880071"/>
    <lineage>
        <taxon>Bacteria</taxon>
        <taxon>Pseudomonadati</taxon>
        <taxon>Bacteroidota</taxon>
        <taxon>Cytophagia</taxon>
        <taxon>Cytophagales</taxon>
        <taxon>Bernardetiaceae</taxon>
        <taxon>Bernardetia</taxon>
    </lineage>
</organism>
<evidence type="ECO:0000256" key="7">
    <source>
        <dbReference type="ARBA" id="ARBA00023004"/>
    </source>
</evidence>
<dbReference type="InterPro" id="IPR005960">
    <property type="entry name" value="Phe-4-hydroxylase_mono"/>
</dbReference>
<evidence type="ECO:0000256" key="2">
    <source>
        <dbReference type="ARBA" id="ARBA00005088"/>
    </source>
</evidence>
<dbReference type="HOGENOM" id="CLU_023198_1_0_10"/>
<dbReference type="InterPro" id="IPR036951">
    <property type="entry name" value="ArAA_hydroxylase_sf"/>
</dbReference>
<dbReference type="Gene3D" id="1.10.800.10">
    <property type="entry name" value="Aromatic amino acid hydroxylase"/>
    <property type="match status" value="1"/>
</dbReference>
<dbReference type="AlphaFoldDB" id="I4AME9"/>
<dbReference type="PRINTS" id="PR00372">
    <property type="entry name" value="FYWHYDRXLASE"/>
</dbReference>
<dbReference type="SUPFAM" id="SSF56534">
    <property type="entry name" value="Aromatic aminoacid monoxygenases, catalytic and oligomerization domains"/>
    <property type="match status" value="1"/>
</dbReference>
<evidence type="ECO:0000256" key="11">
    <source>
        <dbReference type="PIRSR" id="PIRSR601273-2"/>
    </source>
</evidence>
<keyword evidence="9" id="KW-0585">Phenylalanine catabolism</keyword>
<dbReference type="InterPro" id="IPR036329">
    <property type="entry name" value="Aro-AA_hydroxylase_C_sf"/>
</dbReference>
<evidence type="ECO:0000256" key="1">
    <source>
        <dbReference type="ARBA" id="ARBA00001954"/>
    </source>
</evidence>
<gene>
    <name evidence="13" type="ordered locus">Fleli_2781</name>
</gene>
<evidence type="ECO:0000256" key="5">
    <source>
        <dbReference type="ARBA" id="ARBA00022723"/>
    </source>
</evidence>
<feature type="domain" description="Biopterin-dependent aromatic amino acid hydroxylase family profile" evidence="12">
    <location>
        <begin position="1"/>
        <end position="252"/>
    </location>
</feature>
<dbReference type="EMBL" id="CP003345">
    <property type="protein sequence ID" value="AFM05134.1"/>
    <property type="molecule type" value="Genomic_DNA"/>
</dbReference>